<name>E3LFV8_CAERE</name>
<keyword evidence="2" id="KW-1185">Reference proteome</keyword>
<gene>
    <name evidence="1" type="ORF">CRE_01856</name>
</gene>
<dbReference type="InParanoid" id="E3LFV8"/>
<dbReference type="Proteomes" id="UP000008281">
    <property type="component" value="Unassembled WGS sequence"/>
</dbReference>
<evidence type="ECO:0000313" key="2">
    <source>
        <dbReference type="Proteomes" id="UP000008281"/>
    </source>
</evidence>
<dbReference type="EMBL" id="DS268408">
    <property type="protein sequence ID" value="EFO86018.1"/>
    <property type="molecule type" value="Genomic_DNA"/>
</dbReference>
<dbReference type="HOGENOM" id="CLU_2500030_0_0_1"/>
<protein>
    <submittedName>
        <fullName evidence="1">Uncharacterized protein</fullName>
    </submittedName>
</protein>
<sequence length="86" mass="9836">MEPMHRFPQRNTKGKTEINDWKLLLRLLDFDGFQGHGSRYPTVTKVSDCAQRVSSNAPGTGQARFPLQFYSLSFCTENSAKHEKKC</sequence>
<reference evidence="1" key="1">
    <citation type="submission" date="2007-07" db="EMBL/GenBank/DDBJ databases">
        <title>PCAP assembly of the Caenorhabditis remanei genome.</title>
        <authorList>
            <consortium name="The Caenorhabditis remanei Sequencing Consortium"/>
            <person name="Wilson R.K."/>
        </authorList>
    </citation>
    <scope>NUCLEOTIDE SEQUENCE [LARGE SCALE GENOMIC DNA]</scope>
    <source>
        <strain evidence="1">PB4641</strain>
    </source>
</reference>
<proteinExistence type="predicted"/>
<accession>E3LFV8</accession>
<organism evidence="2">
    <name type="scientific">Caenorhabditis remanei</name>
    <name type="common">Caenorhabditis vulgaris</name>
    <dbReference type="NCBI Taxonomy" id="31234"/>
    <lineage>
        <taxon>Eukaryota</taxon>
        <taxon>Metazoa</taxon>
        <taxon>Ecdysozoa</taxon>
        <taxon>Nematoda</taxon>
        <taxon>Chromadorea</taxon>
        <taxon>Rhabditida</taxon>
        <taxon>Rhabditina</taxon>
        <taxon>Rhabditomorpha</taxon>
        <taxon>Rhabditoidea</taxon>
        <taxon>Rhabditidae</taxon>
        <taxon>Peloderinae</taxon>
        <taxon>Caenorhabditis</taxon>
    </lineage>
</organism>
<evidence type="ECO:0000313" key="1">
    <source>
        <dbReference type="EMBL" id="EFO86018.1"/>
    </source>
</evidence>
<dbReference type="AlphaFoldDB" id="E3LFV8"/>